<feature type="transmembrane region" description="Helical" evidence="1">
    <location>
        <begin position="483"/>
        <end position="504"/>
    </location>
</feature>
<feature type="transmembrane region" description="Helical" evidence="1">
    <location>
        <begin position="452"/>
        <end position="477"/>
    </location>
</feature>
<feature type="transmembrane region" description="Helical" evidence="1">
    <location>
        <begin position="170"/>
        <end position="189"/>
    </location>
</feature>
<comment type="caution">
    <text evidence="2">The sequence shown here is derived from an EMBL/GenBank/DDBJ whole genome shotgun (WGS) entry which is preliminary data.</text>
</comment>
<evidence type="ECO:0000313" key="2">
    <source>
        <dbReference type="EMBL" id="GAA1792548.1"/>
    </source>
</evidence>
<feature type="transmembrane region" description="Helical" evidence="1">
    <location>
        <begin position="329"/>
        <end position="351"/>
    </location>
</feature>
<evidence type="ECO:0000256" key="1">
    <source>
        <dbReference type="SAM" id="Phobius"/>
    </source>
</evidence>
<feature type="transmembrane region" description="Helical" evidence="1">
    <location>
        <begin position="21"/>
        <end position="47"/>
    </location>
</feature>
<accession>A0ABN2LN58</accession>
<proteinExistence type="predicted"/>
<feature type="transmembrane region" description="Helical" evidence="1">
    <location>
        <begin position="53"/>
        <end position="79"/>
    </location>
</feature>
<reference evidence="2 3" key="1">
    <citation type="journal article" date="2019" name="Int. J. Syst. Evol. Microbiol.">
        <title>The Global Catalogue of Microorganisms (GCM) 10K type strain sequencing project: providing services to taxonomists for standard genome sequencing and annotation.</title>
        <authorList>
            <consortium name="The Broad Institute Genomics Platform"/>
            <consortium name="The Broad Institute Genome Sequencing Center for Infectious Disease"/>
            <person name="Wu L."/>
            <person name="Ma J."/>
        </authorList>
    </citation>
    <scope>NUCLEOTIDE SEQUENCE [LARGE SCALE GENOMIC DNA]</scope>
    <source>
        <strain evidence="2 3">JCM 15592</strain>
    </source>
</reference>
<dbReference type="EMBL" id="BAAAPO010000026">
    <property type="protein sequence ID" value="GAA1792548.1"/>
    <property type="molecule type" value="Genomic_DNA"/>
</dbReference>
<dbReference type="Proteomes" id="UP001499938">
    <property type="component" value="Unassembled WGS sequence"/>
</dbReference>
<name>A0ABN2LN58_9MICO</name>
<feature type="transmembrane region" description="Helical" evidence="1">
    <location>
        <begin position="407"/>
        <end position="431"/>
    </location>
</feature>
<protein>
    <submittedName>
        <fullName evidence="2">Transporter</fullName>
    </submittedName>
</protein>
<keyword evidence="1" id="KW-1133">Transmembrane helix</keyword>
<organism evidence="2 3">
    <name type="scientific">Nostocoides veronense</name>
    <dbReference type="NCBI Taxonomy" id="330836"/>
    <lineage>
        <taxon>Bacteria</taxon>
        <taxon>Bacillati</taxon>
        <taxon>Actinomycetota</taxon>
        <taxon>Actinomycetes</taxon>
        <taxon>Micrococcales</taxon>
        <taxon>Intrasporangiaceae</taxon>
        <taxon>Nostocoides</taxon>
    </lineage>
</organism>
<dbReference type="RefSeq" id="WP_344083481.1">
    <property type="nucleotide sequence ID" value="NZ_BAAAPO010000026.1"/>
</dbReference>
<feature type="transmembrane region" description="Helical" evidence="1">
    <location>
        <begin position="372"/>
        <end position="395"/>
    </location>
</feature>
<feature type="transmembrane region" description="Helical" evidence="1">
    <location>
        <begin position="307"/>
        <end position="323"/>
    </location>
</feature>
<evidence type="ECO:0000313" key="3">
    <source>
        <dbReference type="Proteomes" id="UP001499938"/>
    </source>
</evidence>
<keyword evidence="1" id="KW-0812">Transmembrane</keyword>
<feature type="transmembrane region" description="Helical" evidence="1">
    <location>
        <begin position="232"/>
        <end position="250"/>
    </location>
</feature>
<gene>
    <name evidence="2" type="ORF">GCM10009811_16760</name>
</gene>
<sequence>MVALLAGLKLRLLRNRRTMGLGLAGQIIALVLAVAIGGLVGLGFSLLRGSPEAAIVVMANVFASLLLAWMIMPMVAFGVDETVDPRRFALLPIPRPALQRGLLAAALVGYLPLANLVALVGMAVGLARSWSMLPLTLTAALGLLFMCVIGSRALAATMAGLLGSRRGRDLGMLLSFALFAVYYIFSTMLGSQRAESFAGGAAGSIGRVLAYTPPGALAVLPSDLVDGNWPQAAIRGALIVAAFVVGWRWWGWALERSLTTVGSQTENSAAAHGLIDPTATATSLRGTARLVLGRDLTMMWRDPMRRMPILMVALVGIGWPFVVLQSLRAAYACLFAAVISGTQAAGAYAIEGSGLWLHLVAFGDRMRARGELWGHAATAVLVGGIVTVVSILIQATVRHGWVHVPAVVGLCAAGLGTSCAAAIYFGARLPYAVPQSRTSMFASRVPGQGGRAAASSLGVMFTGLIGTAPVAVLAVLGETVNPLFRWVTLIVGPIVGALALWWGVRLASEHYVRSAPEIFQTVVAGDRV</sequence>
<keyword evidence="3" id="KW-1185">Reference proteome</keyword>
<feature type="transmembrane region" description="Helical" evidence="1">
    <location>
        <begin position="100"/>
        <end position="124"/>
    </location>
</feature>
<keyword evidence="1" id="KW-0472">Membrane</keyword>